<dbReference type="Pfam" id="PF04715">
    <property type="entry name" value="Anth_synt_I_N"/>
    <property type="match status" value="1"/>
</dbReference>
<evidence type="ECO:0000313" key="3">
    <source>
        <dbReference type="EMBL" id="KAJ8763991.1"/>
    </source>
</evidence>
<dbReference type="InterPro" id="IPR005801">
    <property type="entry name" value="ADC_synthase"/>
</dbReference>
<dbReference type="GO" id="GO:0000162">
    <property type="term" value="P:L-tryptophan biosynthetic process"/>
    <property type="evidence" value="ECO:0007669"/>
    <property type="project" value="TreeGrafter"/>
</dbReference>
<dbReference type="PANTHER" id="PTHR11236">
    <property type="entry name" value="AMINOBENZOATE/ANTHRANILATE SYNTHASE"/>
    <property type="match status" value="1"/>
</dbReference>
<organism evidence="3 4">
    <name type="scientific">Erythroxylum novogranatense</name>
    <dbReference type="NCBI Taxonomy" id="1862640"/>
    <lineage>
        <taxon>Eukaryota</taxon>
        <taxon>Viridiplantae</taxon>
        <taxon>Streptophyta</taxon>
        <taxon>Embryophyta</taxon>
        <taxon>Tracheophyta</taxon>
        <taxon>Spermatophyta</taxon>
        <taxon>Magnoliopsida</taxon>
        <taxon>eudicotyledons</taxon>
        <taxon>Gunneridae</taxon>
        <taxon>Pentapetalae</taxon>
        <taxon>rosids</taxon>
        <taxon>fabids</taxon>
        <taxon>Malpighiales</taxon>
        <taxon>Erythroxylaceae</taxon>
        <taxon>Erythroxylum</taxon>
    </lineage>
</organism>
<dbReference type="SUPFAM" id="SSF56322">
    <property type="entry name" value="ADC synthase"/>
    <property type="match status" value="1"/>
</dbReference>
<feature type="domain" description="Chorismate-utilising enzyme C-terminal" evidence="1">
    <location>
        <begin position="167"/>
        <end position="239"/>
    </location>
</feature>
<dbReference type="Pfam" id="PF00425">
    <property type="entry name" value="Chorismate_bind"/>
    <property type="match status" value="2"/>
</dbReference>
<evidence type="ECO:0000313" key="4">
    <source>
        <dbReference type="Proteomes" id="UP001159364"/>
    </source>
</evidence>
<dbReference type="Proteomes" id="UP001159364">
    <property type="component" value="Linkage Group LG05"/>
</dbReference>
<sequence length="384" mass="42846">MEIVARENIVTIMDHREGTLSKELVDDPWMIPRTISESWKPQMTDRLPDTFCGGWIGYFSYDTVRHVQKANLPSSRATQDDINLADMHLGLYVDVIVLDHVEKKAHVIHWVMVDRHPCVESAYSDGVKCLEKLVSKVHDINPPRLPAGYVTSPNHQFGPFIKSKLSSKEYSEAVERAKEHIVAGDVSQIVLSQGFERPTFTAPFEVYRAMRVVSPDHCMTYLQARGCILVASSPEVVTCAKKVSGELRHNVTCWDVLRAALPVCTVCGTPKIMAMKVTDKPEMTSRGPCGGGFVSISFNGDVEIAVDSRIMVFPTETQDAEKGKSRRQWIAYLQAGATICVDTDPESEYCKCQSEVAHVAQAIDLAETAFIQGQTQTLNRREQE</sequence>
<dbReference type="EMBL" id="JAIWQS010000005">
    <property type="protein sequence ID" value="KAJ8763991.1"/>
    <property type="molecule type" value="Genomic_DNA"/>
</dbReference>
<feature type="domain" description="Anthranilate synthase component I N-terminal" evidence="2">
    <location>
        <begin position="6"/>
        <end position="106"/>
    </location>
</feature>
<gene>
    <name evidence="3" type="ORF">K2173_004862</name>
</gene>
<proteinExistence type="predicted"/>
<dbReference type="InterPro" id="IPR019999">
    <property type="entry name" value="Anth_synth_I-like"/>
</dbReference>
<protein>
    <recommendedName>
        <fullName evidence="5">Anthranilate synthase</fullName>
    </recommendedName>
</protein>
<dbReference type="Gene3D" id="3.60.120.10">
    <property type="entry name" value="Anthranilate synthase"/>
    <property type="match status" value="2"/>
</dbReference>
<evidence type="ECO:0008006" key="5">
    <source>
        <dbReference type="Google" id="ProtNLM"/>
    </source>
</evidence>
<accession>A0AAV8TAW4</accession>
<dbReference type="InterPro" id="IPR015890">
    <property type="entry name" value="Chorismate_C"/>
</dbReference>
<reference evidence="3 4" key="1">
    <citation type="submission" date="2021-09" db="EMBL/GenBank/DDBJ databases">
        <title>Genomic insights and catalytic innovation underlie evolution of tropane alkaloids biosynthesis.</title>
        <authorList>
            <person name="Wang Y.-J."/>
            <person name="Tian T."/>
            <person name="Huang J.-P."/>
            <person name="Huang S.-X."/>
        </authorList>
    </citation>
    <scope>NUCLEOTIDE SEQUENCE [LARGE SCALE GENOMIC DNA]</scope>
    <source>
        <strain evidence="3">KIB-2018</strain>
        <tissue evidence="3">Leaf</tissue>
    </source>
</reference>
<dbReference type="AlphaFoldDB" id="A0AAV8TAW4"/>
<keyword evidence="4" id="KW-1185">Reference proteome</keyword>
<feature type="domain" description="Chorismate-utilising enzyme C-terminal" evidence="1">
    <location>
        <begin position="240"/>
        <end position="349"/>
    </location>
</feature>
<evidence type="ECO:0000259" key="2">
    <source>
        <dbReference type="Pfam" id="PF04715"/>
    </source>
</evidence>
<name>A0AAV8TAW4_9ROSI</name>
<evidence type="ECO:0000259" key="1">
    <source>
        <dbReference type="Pfam" id="PF00425"/>
    </source>
</evidence>
<comment type="caution">
    <text evidence="3">The sequence shown here is derived from an EMBL/GenBank/DDBJ whole genome shotgun (WGS) entry which is preliminary data.</text>
</comment>
<dbReference type="InterPro" id="IPR006805">
    <property type="entry name" value="Anth_synth_I_N"/>
</dbReference>
<dbReference type="PANTHER" id="PTHR11236:SF33">
    <property type="entry name" value="ANTHRANILATE SYNTHASE ALPHA SUBUNIT 1, CHLOROPLASTIC-RELATED"/>
    <property type="match status" value="1"/>
</dbReference>